<dbReference type="EMBL" id="CAJPEV010000665">
    <property type="protein sequence ID" value="CAG0887406.1"/>
    <property type="molecule type" value="Genomic_DNA"/>
</dbReference>
<organism evidence="1">
    <name type="scientific">Darwinula stevensoni</name>
    <dbReference type="NCBI Taxonomy" id="69355"/>
    <lineage>
        <taxon>Eukaryota</taxon>
        <taxon>Metazoa</taxon>
        <taxon>Ecdysozoa</taxon>
        <taxon>Arthropoda</taxon>
        <taxon>Crustacea</taxon>
        <taxon>Oligostraca</taxon>
        <taxon>Ostracoda</taxon>
        <taxon>Podocopa</taxon>
        <taxon>Podocopida</taxon>
        <taxon>Darwinulocopina</taxon>
        <taxon>Darwinuloidea</taxon>
        <taxon>Darwinulidae</taxon>
        <taxon>Darwinula</taxon>
    </lineage>
</organism>
<feature type="non-terminal residue" evidence="1">
    <location>
        <position position="1"/>
    </location>
</feature>
<proteinExistence type="predicted"/>
<sequence length="533" mass="61176">MIDEYLSFPTNTLYMTDYIGSIPAPAFTICPRPSLKAAFAREWSQNYKKFKDASLSLADFVLQAGRRPIQVFVHDQKEKFAYLESFKPEHVLVLNNTVTNIAIRPEFIQKQNKKDDPCTLDEDYSYMRCIENCFWKRAQTSPRLPCLIPSLLPDGANLTKPECQDKNEEDKQQTYISGTGSNISLWSNCSCVKRCKLIDYHLFLNPVNPCEWRAGQGNATGLASLMFSFPSNRMAHILEMEKVTLLDLLSNIGGIAPASGQKVDLTNVSTVMGETIIPIKDDASYWSERTFAEMQADREYFKCFTLYLDQEIDTGQSTCSNKTFKFDFKAIRDISEDQKKKEVDFFFLKEIQVFVHDQKEKFAYLESFKPEHVLVLNNTVTNIAIRPEFIQKQNKKDDPCTLDEDYSYMRCIENCFWKRAQTSPRLPCLIPSLLPDGANLTKPECQDKNEEDKQQTYISGTGSNISLWSNCSCVKRCKLIDYHLFLNPVNPCEWRAGQGNATGLASLMFSFPSNRMAHILEMEKVREDLEDRL</sequence>
<dbReference type="Proteomes" id="UP000677054">
    <property type="component" value="Unassembled WGS sequence"/>
</dbReference>
<accession>A0A7R8X702</accession>
<dbReference type="GO" id="GO:0016020">
    <property type="term" value="C:membrane"/>
    <property type="evidence" value="ECO:0007669"/>
    <property type="project" value="UniProtKB-SubCell"/>
</dbReference>
<evidence type="ECO:0000313" key="1">
    <source>
        <dbReference type="EMBL" id="CAD7244582.1"/>
    </source>
</evidence>
<dbReference type="EMBL" id="LR900182">
    <property type="protein sequence ID" value="CAD7244582.1"/>
    <property type="molecule type" value="Genomic_DNA"/>
</dbReference>
<name>A0A7R8X702_9CRUS</name>
<evidence type="ECO:0000313" key="2">
    <source>
        <dbReference type="Proteomes" id="UP000677054"/>
    </source>
</evidence>
<keyword evidence="2" id="KW-1185">Reference proteome</keyword>
<dbReference type="GO" id="GO:0005272">
    <property type="term" value="F:sodium channel activity"/>
    <property type="evidence" value="ECO:0007669"/>
    <property type="project" value="UniProtKB-KW"/>
</dbReference>
<protein>
    <submittedName>
        <fullName evidence="1">Uncharacterized protein</fullName>
    </submittedName>
</protein>
<dbReference type="AlphaFoldDB" id="A0A7R8X702"/>
<reference evidence="1" key="1">
    <citation type="submission" date="2020-11" db="EMBL/GenBank/DDBJ databases">
        <authorList>
            <person name="Tran Van P."/>
        </authorList>
    </citation>
    <scope>NUCLEOTIDE SEQUENCE</scope>
</reference>
<gene>
    <name evidence="1" type="ORF">DSTB1V02_LOCUS4476</name>
</gene>